<comment type="caution">
    <text evidence="1">The sequence shown here is derived from an EMBL/GenBank/DDBJ whole genome shotgun (WGS) entry which is preliminary data.</text>
</comment>
<dbReference type="RefSeq" id="WP_188985329.1">
    <property type="nucleotide sequence ID" value="NZ_BMPO01000009.1"/>
</dbReference>
<sequence>MISLLLRTLLGLVALVVFLLALALYWPAADWLPRVLPPHVHIDGVSGALHEGRIERVSSNSFSSGPWQWHWSTPTRIDVQLGETEDRPWTLQVTGWPGSWNAVTHGGDARWWQGVPLFIGAFDGTLQWSGSWRSCETSQGRLQADSTLLFVPYPLAMGTATVTSSCSKTPMLNANVRLENAHELNAQFDLARWQGRVNGPVEPSSALGRVMRTAGLLKEGQRQVDLRF</sequence>
<evidence type="ECO:0008006" key="3">
    <source>
        <dbReference type="Google" id="ProtNLM"/>
    </source>
</evidence>
<name>A0A917V0Y8_9PSED</name>
<organism evidence="1 2">
    <name type="scientific">Pseudomonas matsuisoli</name>
    <dbReference type="NCBI Taxonomy" id="1515666"/>
    <lineage>
        <taxon>Bacteria</taxon>
        <taxon>Pseudomonadati</taxon>
        <taxon>Pseudomonadota</taxon>
        <taxon>Gammaproteobacteria</taxon>
        <taxon>Pseudomonadales</taxon>
        <taxon>Pseudomonadaceae</taxon>
        <taxon>Pseudomonas</taxon>
    </lineage>
</organism>
<dbReference type="EMBL" id="BMPO01000009">
    <property type="protein sequence ID" value="GGK07165.1"/>
    <property type="molecule type" value="Genomic_DNA"/>
</dbReference>
<reference evidence="1" key="2">
    <citation type="submission" date="2020-09" db="EMBL/GenBank/DDBJ databases">
        <authorList>
            <person name="Sun Q."/>
            <person name="Ohkuma M."/>
        </authorList>
    </citation>
    <scope>NUCLEOTIDE SEQUENCE</scope>
    <source>
        <strain evidence="1">JCM 30078</strain>
    </source>
</reference>
<dbReference type="AlphaFoldDB" id="A0A917V0Y8"/>
<evidence type="ECO:0000313" key="1">
    <source>
        <dbReference type="EMBL" id="GGK07165.1"/>
    </source>
</evidence>
<dbReference type="Proteomes" id="UP000635983">
    <property type="component" value="Unassembled WGS sequence"/>
</dbReference>
<keyword evidence="2" id="KW-1185">Reference proteome</keyword>
<gene>
    <name evidence="1" type="ORF">GCM10009304_36730</name>
</gene>
<evidence type="ECO:0000313" key="2">
    <source>
        <dbReference type="Proteomes" id="UP000635983"/>
    </source>
</evidence>
<protein>
    <recommendedName>
        <fullName evidence="3">General secretion pathway protein N</fullName>
    </recommendedName>
</protein>
<accession>A0A917V0Y8</accession>
<reference evidence="1" key="1">
    <citation type="journal article" date="2014" name="Int. J. Syst. Evol. Microbiol.">
        <title>Complete genome sequence of Corynebacterium casei LMG S-19264T (=DSM 44701T), isolated from a smear-ripened cheese.</title>
        <authorList>
            <consortium name="US DOE Joint Genome Institute (JGI-PGF)"/>
            <person name="Walter F."/>
            <person name="Albersmeier A."/>
            <person name="Kalinowski J."/>
            <person name="Ruckert C."/>
        </authorList>
    </citation>
    <scope>NUCLEOTIDE SEQUENCE</scope>
    <source>
        <strain evidence="1">JCM 30078</strain>
    </source>
</reference>
<proteinExistence type="predicted"/>